<dbReference type="AlphaFoldDB" id="A0A5C3KRW8"/>
<evidence type="ECO:0008006" key="5">
    <source>
        <dbReference type="Google" id="ProtNLM"/>
    </source>
</evidence>
<feature type="region of interest" description="Disordered" evidence="1">
    <location>
        <begin position="286"/>
        <end position="323"/>
    </location>
</feature>
<feature type="region of interest" description="Disordered" evidence="1">
    <location>
        <begin position="447"/>
        <end position="502"/>
    </location>
</feature>
<feature type="compositionally biased region" description="Low complexity" evidence="1">
    <location>
        <begin position="298"/>
        <end position="318"/>
    </location>
</feature>
<proteinExistence type="predicted"/>
<dbReference type="OrthoDB" id="3029306at2759"/>
<evidence type="ECO:0000313" key="4">
    <source>
        <dbReference type="Proteomes" id="UP000307440"/>
    </source>
</evidence>
<reference evidence="3 4" key="1">
    <citation type="journal article" date="2019" name="Nat. Ecol. Evol.">
        <title>Megaphylogeny resolves global patterns of mushroom evolution.</title>
        <authorList>
            <person name="Varga T."/>
            <person name="Krizsan K."/>
            <person name="Foldi C."/>
            <person name="Dima B."/>
            <person name="Sanchez-Garcia M."/>
            <person name="Sanchez-Ramirez S."/>
            <person name="Szollosi G.J."/>
            <person name="Szarkandi J.G."/>
            <person name="Papp V."/>
            <person name="Albert L."/>
            <person name="Andreopoulos W."/>
            <person name="Angelini C."/>
            <person name="Antonin V."/>
            <person name="Barry K.W."/>
            <person name="Bougher N.L."/>
            <person name="Buchanan P."/>
            <person name="Buyck B."/>
            <person name="Bense V."/>
            <person name="Catcheside P."/>
            <person name="Chovatia M."/>
            <person name="Cooper J."/>
            <person name="Damon W."/>
            <person name="Desjardin D."/>
            <person name="Finy P."/>
            <person name="Geml J."/>
            <person name="Haridas S."/>
            <person name="Hughes K."/>
            <person name="Justo A."/>
            <person name="Karasinski D."/>
            <person name="Kautmanova I."/>
            <person name="Kiss B."/>
            <person name="Kocsube S."/>
            <person name="Kotiranta H."/>
            <person name="LaButti K.M."/>
            <person name="Lechner B.E."/>
            <person name="Liimatainen K."/>
            <person name="Lipzen A."/>
            <person name="Lukacs Z."/>
            <person name="Mihaltcheva S."/>
            <person name="Morgado L.N."/>
            <person name="Niskanen T."/>
            <person name="Noordeloos M.E."/>
            <person name="Ohm R.A."/>
            <person name="Ortiz-Santana B."/>
            <person name="Ovrebo C."/>
            <person name="Racz N."/>
            <person name="Riley R."/>
            <person name="Savchenko A."/>
            <person name="Shiryaev A."/>
            <person name="Soop K."/>
            <person name="Spirin V."/>
            <person name="Szebenyi C."/>
            <person name="Tomsovsky M."/>
            <person name="Tulloss R.E."/>
            <person name="Uehling J."/>
            <person name="Grigoriev I.V."/>
            <person name="Vagvolgyi C."/>
            <person name="Papp T."/>
            <person name="Martin F.M."/>
            <person name="Miettinen O."/>
            <person name="Hibbett D.S."/>
            <person name="Nagy L.G."/>
        </authorList>
    </citation>
    <scope>NUCLEOTIDE SEQUENCE [LARGE SCALE GENOMIC DNA]</scope>
    <source>
        <strain evidence="3 4">CBS 121175</strain>
    </source>
</reference>
<evidence type="ECO:0000256" key="2">
    <source>
        <dbReference type="SAM" id="Phobius"/>
    </source>
</evidence>
<dbReference type="Gene3D" id="1.20.5.510">
    <property type="entry name" value="Single helix bin"/>
    <property type="match status" value="1"/>
</dbReference>
<protein>
    <recommendedName>
        <fullName evidence="5">Peptidase A1 domain-containing protein</fullName>
    </recommendedName>
</protein>
<dbReference type="EMBL" id="ML210223">
    <property type="protein sequence ID" value="TFK23196.1"/>
    <property type="molecule type" value="Genomic_DNA"/>
</dbReference>
<gene>
    <name evidence="3" type="ORF">FA15DRAFT_695206</name>
</gene>
<sequence>MSVFGTRYIQLDDAHPFMKYQGDWDTDHELHDDIPHRPYGSQHRTYGNASMSFDFRGQQIVVAGTIRTTNATSGELLTPNWRCTVDGNEISRPEPLPRAVNVYQYCSTANVTLRADVPHTFRIDVQASEEAPLWMDTILFRPTRGVSTHSAYSDYASLIYHMDASIRYGPAWEEVENPSARYTTLVGGQVDLEFIGTKLTWMGRYLYNQSSSQSTGTYSLDGGPEIEFPIHGILNTQSDPGEYVLFETQELPRDRHNLSVIYRGFQSPLVLNFILVKDGDIFERDPRTLGPELDGMNPPSSSTTSGSPSRSSNPSQSSEVAQGTSAGPIIGGVVGGVAFLMFAVLAGFFFNKRRKRQGQGGVQLDLGSPQPTPQFVPYDPNDTFHQVAAQPHATTVTYTSPFSKTIHSYQEPPLPVTYVTPPTPQTPETTHIIAPYNAYTNLPSRIPSSPNIPAPSAYHNSKGRPIPNPTPTPAVPAFYQGSGARMTRTDLGSSVPPAYTPD</sequence>
<dbReference type="Gene3D" id="2.60.120.260">
    <property type="entry name" value="Galactose-binding domain-like"/>
    <property type="match status" value="1"/>
</dbReference>
<keyword evidence="2" id="KW-0812">Transmembrane</keyword>
<feature type="transmembrane region" description="Helical" evidence="2">
    <location>
        <begin position="329"/>
        <end position="350"/>
    </location>
</feature>
<dbReference type="STRING" id="230819.A0A5C3KRW8"/>
<keyword evidence="2" id="KW-0472">Membrane</keyword>
<accession>A0A5C3KRW8</accession>
<feature type="compositionally biased region" description="Low complexity" evidence="1">
    <location>
        <begin position="447"/>
        <end position="457"/>
    </location>
</feature>
<organism evidence="3 4">
    <name type="scientific">Coprinopsis marcescibilis</name>
    <name type="common">Agaric fungus</name>
    <name type="synonym">Psathyrella marcescibilis</name>
    <dbReference type="NCBI Taxonomy" id="230819"/>
    <lineage>
        <taxon>Eukaryota</taxon>
        <taxon>Fungi</taxon>
        <taxon>Dikarya</taxon>
        <taxon>Basidiomycota</taxon>
        <taxon>Agaricomycotina</taxon>
        <taxon>Agaricomycetes</taxon>
        <taxon>Agaricomycetidae</taxon>
        <taxon>Agaricales</taxon>
        <taxon>Agaricineae</taxon>
        <taxon>Psathyrellaceae</taxon>
        <taxon>Coprinopsis</taxon>
    </lineage>
</organism>
<dbReference type="Proteomes" id="UP000307440">
    <property type="component" value="Unassembled WGS sequence"/>
</dbReference>
<evidence type="ECO:0000256" key="1">
    <source>
        <dbReference type="SAM" id="MobiDB-lite"/>
    </source>
</evidence>
<name>A0A5C3KRW8_COPMA</name>
<keyword evidence="2" id="KW-1133">Transmembrane helix</keyword>
<evidence type="ECO:0000313" key="3">
    <source>
        <dbReference type="EMBL" id="TFK23196.1"/>
    </source>
</evidence>
<keyword evidence="4" id="KW-1185">Reference proteome</keyword>